<organism evidence="8 9">
    <name type="scientific">Saitozyma podzolica</name>
    <dbReference type="NCBI Taxonomy" id="1890683"/>
    <lineage>
        <taxon>Eukaryota</taxon>
        <taxon>Fungi</taxon>
        <taxon>Dikarya</taxon>
        <taxon>Basidiomycota</taxon>
        <taxon>Agaricomycotina</taxon>
        <taxon>Tremellomycetes</taxon>
        <taxon>Tremellales</taxon>
        <taxon>Trimorphomycetaceae</taxon>
        <taxon>Saitozyma</taxon>
    </lineage>
</organism>
<dbReference type="Proteomes" id="UP000279259">
    <property type="component" value="Unassembled WGS sequence"/>
</dbReference>
<dbReference type="EMBL" id="RSCD01000007">
    <property type="protein sequence ID" value="RSH91968.1"/>
    <property type="molecule type" value="Genomic_DNA"/>
</dbReference>
<evidence type="ECO:0000256" key="6">
    <source>
        <dbReference type="SAM" id="MobiDB-lite"/>
    </source>
</evidence>
<name>A0A427YLH0_9TREE</name>
<feature type="compositionally biased region" description="Polar residues" evidence="6">
    <location>
        <begin position="1"/>
        <end position="20"/>
    </location>
</feature>
<comment type="caution">
    <text evidence="8">The sequence shown here is derived from an EMBL/GenBank/DDBJ whole genome shotgun (WGS) entry which is preliminary data.</text>
</comment>
<protein>
    <recommendedName>
        <fullName evidence="7">Xylanolytic transcriptional activator regulatory domain-containing protein</fullName>
    </recommendedName>
</protein>
<evidence type="ECO:0000259" key="7">
    <source>
        <dbReference type="Pfam" id="PF04082"/>
    </source>
</evidence>
<proteinExistence type="predicted"/>
<dbReference type="CDD" id="cd12148">
    <property type="entry name" value="fungal_TF_MHR"/>
    <property type="match status" value="1"/>
</dbReference>
<keyword evidence="2" id="KW-0805">Transcription regulation</keyword>
<evidence type="ECO:0000256" key="3">
    <source>
        <dbReference type="ARBA" id="ARBA00023125"/>
    </source>
</evidence>
<dbReference type="GO" id="GO:0000981">
    <property type="term" value="F:DNA-binding transcription factor activity, RNA polymerase II-specific"/>
    <property type="evidence" value="ECO:0007669"/>
    <property type="project" value="TreeGrafter"/>
</dbReference>
<sequence length="661" mass="73054">MAGDTSTAQKQPILNEQSEAPTPLDLFNLVQDWDTENPSPSQRLTGRLLSELGDTLPTGKERESDSNWTEDDHMVNARNFRGAASSIYDVASEGLQQSRRGAKQGAKRGALWLPRMPLPSTDMDRLRRWTPANMRRINRDVSQYYAVPMYASKRDVALSLDPVHRGVITETRAHELYRSYWTQIHPYFGILDPRLHLFDFVRGHSALLLATMLEMGSIAIASRADATSEEIAEAMAIHAHVEKLLLVVFATRARSCEIIQAILIQNHIAILSHRGMDDNRGPKISLAIRMAADVGLHLARMHGDGGTGQDMALTLNDARTKAWLEITDARPSNLSDLELSEEERMRLDRASPYDPDASMAATYSLFHFQARISGIAPSLDNDLRIDSELTWIKTFVDRWTSRWCVGDDDALRHWHLRHDALTVKLLLSIRCLGKKTSAGDKAHVQDDILETAEAIFDEALRHSAPPPVSIKSGPFTFAASIILKLGVGYDKVLRLALGMAGDPESRGLATHTRLNGYQMLGMLAEVNYQNPHDSDDVSGALVAGSPRDCAQSDRPTQKSPITHPDAPDQSSLWLLGEEPTLPGETDDPSTNPNPMDIDQLFSFPDGFFDLPYTNDPTRVEANPHTGLWGAEQASGLVGGQEIWGVFGDWAAEPRSGPGAQE</sequence>
<evidence type="ECO:0000256" key="2">
    <source>
        <dbReference type="ARBA" id="ARBA00023015"/>
    </source>
</evidence>
<dbReference type="GO" id="GO:0000976">
    <property type="term" value="F:transcription cis-regulatory region binding"/>
    <property type="evidence" value="ECO:0007669"/>
    <property type="project" value="TreeGrafter"/>
</dbReference>
<evidence type="ECO:0000256" key="5">
    <source>
        <dbReference type="ARBA" id="ARBA00023242"/>
    </source>
</evidence>
<dbReference type="GO" id="GO:0008270">
    <property type="term" value="F:zinc ion binding"/>
    <property type="evidence" value="ECO:0007669"/>
    <property type="project" value="InterPro"/>
</dbReference>
<feature type="domain" description="Xylanolytic transcriptional activator regulatory" evidence="7">
    <location>
        <begin position="179"/>
        <end position="298"/>
    </location>
</feature>
<dbReference type="GO" id="GO:0005634">
    <property type="term" value="C:nucleus"/>
    <property type="evidence" value="ECO:0007669"/>
    <property type="project" value="UniProtKB-SubCell"/>
</dbReference>
<gene>
    <name evidence="8" type="ORF">EHS25_009338</name>
</gene>
<keyword evidence="9" id="KW-1185">Reference proteome</keyword>
<keyword evidence="3" id="KW-0238">DNA-binding</keyword>
<keyword evidence="5" id="KW-0539">Nucleus</keyword>
<dbReference type="GO" id="GO:0006351">
    <property type="term" value="P:DNA-templated transcription"/>
    <property type="evidence" value="ECO:0007669"/>
    <property type="project" value="InterPro"/>
</dbReference>
<accession>A0A427YLH0</accession>
<dbReference type="OrthoDB" id="2561583at2759"/>
<dbReference type="PANTHER" id="PTHR31845:SF17">
    <property type="entry name" value="ZN(II)2CYS6 TRANSCRIPTION FACTOR (EUROFUNG)"/>
    <property type="match status" value="1"/>
</dbReference>
<evidence type="ECO:0000313" key="8">
    <source>
        <dbReference type="EMBL" id="RSH91968.1"/>
    </source>
</evidence>
<dbReference type="InterPro" id="IPR007219">
    <property type="entry name" value="XnlR_reg_dom"/>
</dbReference>
<dbReference type="InterPro" id="IPR051089">
    <property type="entry name" value="prtT"/>
</dbReference>
<evidence type="ECO:0000313" key="9">
    <source>
        <dbReference type="Proteomes" id="UP000279259"/>
    </source>
</evidence>
<dbReference type="PANTHER" id="PTHR31845">
    <property type="entry name" value="FINGER DOMAIN PROTEIN, PUTATIVE-RELATED"/>
    <property type="match status" value="1"/>
</dbReference>
<dbReference type="Pfam" id="PF04082">
    <property type="entry name" value="Fungal_trans"/>
    <property type="match status" value="1"/>
</dbReference>
<evidence type="ECO:0000256" key="1">
    <source>
        <dbReference type="ARBA" id="ARBA00004123"/>
    </source>
</evidence>
<keyword evidence="4" id="KW-0804">Transcription</keyword>
<reference evidence="8 9" key="1">
    <citation type="submission" date="2018-11" db="EMBL/GenBank/DDBJ databases">
        <title>Genome sequence of Saitozyma podzolica DSM 27192.</title>
        <authorList>
            <person name="Aliyu H."/>
            <person name="Gorte O."/>
            <person name="Ochsenreither K."/>
        </authorList>
    </citation>
    <scope>NUCLEOTIDE SEQUENCE [LARGE SCALE GENOMIC DNA]</scope>
    <source>
        <strain evidence="8 9">DSM 27192</strain>
    </source>
</reference>
<comment type="subcellular location">
    <subcellularLocation>
        <location evidence="1">Nucleus</location>
    </subcellularLocation>
</comment>
<feature type="region of interest" description="Disordered" evidence="6">
    <location>
        <begin position="1"/>
        <end position="68"/>
    </location>
</feature>
<dbReference type="AlphaFoldDB" id="A0A427YLH0"/>
<evidence type="ECO:0000256" key="4">
    <source>
        <dbReference type="ARBA" id="ARBA00023163"/>
    </source>
</evidence>
<feature type="region of interest" description="Disordered" evidence="6">
    <location>
        <begin position="534"/>
        <end position="600"/>
    </location>
</feature>
<feature type="compositionally biased region" description="Basic and acidic residues" evidence="6">
    <location>
        <begin position="59"/>
        <end position="68"/>
    </location>
</feature>